<dbReference type="Proteomes" id="UP000199245">
    <property type="component" value="Unassembled WGS sequence"/>
</dbReference>
<sequence>MTGNKVHHEYQPDVMRVVASGSWRDLRTFVMTWTCVESAFRDTVTCTFEGPQVRFARSVNVNSLALDMPTLMGKLA</sequence>
<gene>
    <name evidence="1" type="ORF">SAMN05216337_102834</name>
</gene>
<organism evidence="1 2">
    <name type="scientific">Bradyrhizobium brasilense</name>
    <dbReference type="NCBI Taxonomy" id="1419277"/>
    <lineage>
        <taxon>Bacteria</taxon>
        <taxon>Pseudomonadati</taxon>
        <taxon>Pseudomonadota</taxon>
        <taxon>Alphaproteobacteria</taxon>
        <taxon>Hyphomicrobiales</taxon>
        <taxon>Nitrobacteraceae</taxon>
        <taxon>Bradyrhizobium</taxon>
    </lineage>
</organism>
<protein>
    <submittedName>
        <fullName evidence="1">Uncharacterized protein</fullName>
    </submittedName>
</protein>
<reference evidence="1 2" key="1">
    <citation type="submission" date="2016-10" db="EMBL/GenBank/DDBJ databases">
        <authorList>
            <person name="de Groot N.N."/>
        </authorList>
    </citation>
    <scope>NUCLEOTIDE SEQUENCE [LARGE SCALE GENOMIC DNA]</scope>
    <source>
        <strain evidence="1 2">R5</strain>
    </source>
</reference>
<evidence type="ECO:0000313" key="1">
    <source>
        <dbReference type="EMBL" id="SDE52337.1"/>
    </source>
</evidence>
<proteinExistence type="predicted"/>
<dbReference type="AlphaFoldDB" id="A0A1G7DLA7"/>
<evidence type="ECO:0000313" key="2">
    <source>
        <dbReference type="Proteomes" id="UP000199245"/>
    </source>
</evidence>
<accession>A0A1G7DLA7</accession>
<dbReference type="EMBL" id="FMZW01000028">
    <property type="protein sequence ID" value="SDE52337.1"/>
    <property type="molecule type" value="Genomic_DNA"/>
</dbReference>
<dbReference type="RefSeq" id="WP_092086290.1">
    <property type="nucleotide sequence ID" value="NZ_FMZW01000028.1"/>
</dbReference>
<name>A0A1G7DLA7_9BRAD</name>